<dbReference type="EMBL" id="JAHZIK010000524">
    <property type="protein sequence ID" value="MBW7456221.1"/>
    <property type="molecule type" value="Genomic_DNA"/>
</dbReference>
<dbReference type="SFLD" id="SFLDG01129">
    <property type="entry name" value="C1.5:_HAD__Beta-PGM__Phosphata"/>
    <property type="match status" value="1"/>
</dbReference>
<protein>
    <submittedName>
        <fullName evidence="1">HAD-IA family hydrolase</fullName>
    </submittedName>
</protein>
<dbReference type="GO" id="GO:0016787">
    <property type="term" value="F:hydrolase activity"/>
    <property type="evidence" value="ECO:0007669"/>
    <property type="project" value="UniProtKB-KW"/>
</dbReference>
<dbReference type="RefSeq" id="WP_210045725.1">
    <property type="nucleotide sequence ID" value="NZ_JBHLVU010000018.1"/>
</dbReference>
<reference evidence="1 2" key="1">
    <citation type="submission" date="2021-07" db="EMBL/GenBank/DDBJ databases">
        <title>Paenibacillus radiodurans sp. nov., isolated from the southeastern edge of Tengger Desert.</title>
        <authorList>
            <person name="Zhang G."/>
        </authorList>
    </citation>
    <scope>NUCLEOTIDE SEQUENCE [LARGE SCALE GENOMIC DNA]</scope>
    <source>
        <strain evidence="1 2">CCM 7311</strain>
    </source>
</reference>
<dbReference type="PANTHER" id="PTHR18901">
    <property type="entry name" value="2-DEOXYGLUCOSE-6-PHOSPHATE PHOSPHATASE 2"/>
    <property type="match status" value="1"/>
</dbReference>
<gene>
    <name evidence="1" type="ORF">K0U00_19500</name>
</gene>
<dbReference type="InterPro" id="IPR036412">
    <property type="entry name" value="HAD-like_sf"/>
</dbReference>
<name>A0ABS7C5P4_9BACL</name>
<dbReference type="NCBIfam" id="TIGR01509">
    <property type="entry name" value="HAD-SF-IA-v3"/>
    <property type="match status" value="1"/>
</dbReference>
<dbReference type="InterPro" id="IPR006439">
    <property type="entry name" value="HAD-SF_hydro_IA"/>
</dbReference>
<dbReference type="Gene3D" id="1.10.150.240">
    <property type="entry name" value="Putative phosphatase, domain 2"/>
    <property type="match status" value="1"/>
</dbReference>
<keyword evidence="1" id="KW-0378">Hydrolase</keyword>
<comment type="caution">
    <text evidence="1">The sequence shown here is derived from an EMBL/GenBank/DDBJ whole genome shotgun (WGS) entry which is preliminary data.</text>
</comment>
<evidence type="ECO:0000313" key="2">
    <source>
        <dbReference type="Proteomes" id="UP001519887"/>
    </source>
</evidence>
<accession>A0ABS7C5P4</accession>
<dbReference type="Pfam" id="PF13419">
    <property type="entry name" value="HAD_2"/>
    <property type="match status" value="1"/>
</dbReference>
<sequence length="224" mass="25307">MIRAVVFDFDGLIIDTETPSYHAFCEVYREYGAELPLAEYAKCVGTSHDLFNPYTYISDCLGETIDPEIVRTKFQAIYSKLLFESALRPGVMDYLKAARKLNLKTALATSSTISWIEPFFHQFQLTEYFDYVTTADEVSKVKPDPELYLKSLGKLQVAADEAISFEDSLNGFNAARTAGLHCVVVPNEMTRQFAFADYDLLIDSMTDKSLEEVIAFLSARHKVN</sequence>
<keyword evidence="2" id="KW-1185">Reference proteome</keyword>
<dbReference type="SFLD" id="SFLDS00003">
    <property type="entry name" value="Haloacid_Dehalogenase"/>
    <property type="match status" value="1"/>
</dbReference>
<dbReference type="InterPro" id="IPR023214">
    <property type="entry name" value="HAD_sf"/>
</dbReference>
<proteinExistence type="predicted"/>
<dbReference type="SUPFAM" id="SSF56784">
    <property type="entry name" value="HAD-like"/>
    <property type="match status" value="1"/>
</dbReference>
<dbReference type="PRINTS" id="PR00413">
    <property type="entry name" value="HADHALOGNASE"/>
</dbReference>
<dbReference type="Gene3D" id="3.40.50.1000">
    <property type="entry name" value="HAD superfamily/HAD-like"/>
    <property type="match status" value="1"/>
</dbReference>
<organism evidence="1 2">
    <name type="scientific">Paenibacillus sepulcri</name>
    <dbReference type="NCBI Taxonomy" id="359917"/>
    <lineage>
        <taxon>Bacteria</taxon>
        <taxon>Bacillati</taxon>
        <taxon>Bacillota</taxon>
        <taxon>Bacilli</taxon>
        <taxon>Bacillales</taxon>
        <taxon>Paenibacillaceae</taxon>
        <taxon>Paenibacillus</taxon>
    </lineage>
</organism>
<evidence type="ECO:0000313" key="1">
    <source>
        <dbReference type="EMBL" id="MBW7456221.1"/>
    </source>
</evidence>
<dbReference type="InterPro" id="IPR041492">
    <property type="entry name" value="HAD_2"/>
</dbReference>
<dbReference type="PANTHER" id="PTHR18901:SF38">
    <property type="entry name" value="PSEUDOURIDINE-5'-PHOSPHATASE"/>
    <property type="match status" value="1"/>
</dbReference>
<dbReference type="Proteomes" id="UP001519887">
    <property type="component" value="Unassembled WGS sequence"/>
</dbReference>
<dbReference type="InterPro" id="IPR023198">
    <property type="entry name" value="PGP-like_dom2"/>
</dbReference>